<evidence type="ECO:0000313" key="3">
    <source>
        <dbReference type="Proteomes" id="UP001057580"/>
    </source>
</evidence>
<dbReference type="Proteomes" id="UP001057580">
    <property type="component" value="Chromosome"/>
</dbReference>
<keyword evidence="3" id="KW-1185">Reference proteome</keyword>
<organism evidence="2 3">
    <name type="scientific">Salinirubellus salinus</name>
    <dbReference type="NCBI Taxonomy" id="1364945"/>
    <lineage>
        <taxon>Archaea</taxon>
        <taxon>Methanobacteriati</taxon>
        <taxon>Methanobacteriota</taxon>
        <taxon>Stenosarchaea group</taxon>
        <taxon>Halobacteria</taxon>
        <taxon>Halobacteriales</taxon>
        <taxon>Natronomonadaceae</taxon>
        <taxon>Salinirubellus</taxon>
    </lineage>
</organism>
<dbReference type="RefSeq" id="WP_260594543.1">
    <property type="nucleotide sequence ID" value="NZ_CP104003.1"/>
</dbReference>
<dbReference type="GeneID" id="74941548"/>
<feature type="compositionally biased region" description="Basic and acidic residues" evidence="1">
    <location>
        <begin position="295"/>
        <end position="304"/>
    </location>
</feature>
<feature type="region of interest" description="Disordered" evidence="1">
    <location>
        <begin position="285"/>
        <end position="304"/>
    </location>
</feature>
<sequence>MVLVLLAGCGGGVDAGGPEGADGTRSTSTATLTPVPVPTETPDRTATATATPMPTRSPSTPGGALVVPGLTAGGVADPFRFADGHRDAIGDGPYRVRTNVTLVDADGTTLYVQRTRLHVGADGERYVYTSRTGTDESYPVTAFASRLDLWYDGAVATFRIERPDGVEYERVPATGTGPVTDLTGHDRLVGLVSNADLRLVGRGVDGDYRVAGQQFATLSVLRVPPFLAAPRNATLSMVVAEDGLVRGHRLTYTTTYEGQRVRVVRERTFERAGPVAEPAWVREAVNASRQSPTESESRRVVRGR</sequence>
<reference evidence="2" key="1">
    <citation type="submission" date="2022-09" db="EMBL/GenBank/DDBJ databases">
        <title>Diverse halophilic archaea isolated from saline environments.</title>
        <authorList>
            <person name="Cui H.-L."/>
        </authorList>
    </citation>
    <scope>NUCLEOTIDE SEQUENCE</scope>
    <source>
        <strain evidence="2">ZS-35-S2</strain>
    </source>
</reference>
<dbReference type="AlphaFoldDB" id="A0A9E7UBQ5"/>
<evidence type="ECO:0000256" key="1">
    <source>
        <dbReference type="SAM" id="MobiDB-lite"/>
    </source>
</evidence>
<dbReference type="KEGG" id="ssai:N0B31_03960"/>
<proteinExistence type="predicted"/>
<feature type="compositionally biased region" description="Low complexity" evidence="1">
    <location>
        <begin position="21"/>
        <end position="61"/>
    </location>
</feature>
<evidence type="ECO:0000313" key="2">
    <source>
        <dbReference type="EMBL" id="UWM55443.1"/>
    </source>
</evidence>
<protein>
    <submittedName>
        <fullName evidence="2">Uncharacterized protein</fullName>
    </submittedName>
</protein>
<accession>A0A9E7UBQ5</accession>
<name>A0A9E7UBQ5_9EURY</name>
<feature type="region of interest" description="Disordered" evidence="1">
    <location>
        <begin position="13"/>
        <end position="61"/>
    </location>
</feature>
<dbReference type="EMBL" id="CP104003">
    <property type="protein sequence ID" value="UWM55443.1"/>
    <property type="molecule type" value="Genomic_DNA"/>
</dbReference>
<gene>
    <name evidence="2" type="ORF">N0B31_03960</name>
</gene>